<keyword evidence="1" id="KW-0812">Transmembrane</keyword>
<gene>
    <name evidence="2" type="ORF">CL1_1057</name>
</gene>
<name>I3ZU76_THECF</name>
<keyword evidence="1" id="KW-1133">Transmembrane helix</keyword>
<proteinExistence type="predicted"/>
<dbReference type="KEGG" id="thm:CL1_1057"/>
<dbReference type="STRING" id="163003.CL1_1057"/>
<dbReference type="EMBL" id="CP003651">
    <property type="protein sequence ID" value="AFL95260.1"/>
    <property type="molecule type" value="Genomic_DNA"/>
</dbReference>
<reference evidence="2 3" key="1">
    <citation type="journal article" date="2012" name="J. Bacteriol.">
        <title>Complete Genome Sequence of the Hyperthermophilic Archaeon Thermococcus sp. Strain CL1, Isolated from a Paralvinella sp. Polychaete Worm Collected from a Hydrothermal Vent.</title>
        <authorList>
            <person name="Jung J.H."/>
            <person name="Holden J.F."/>
            <person name="Seo D.H."/>
            <person name="Park K.H."/>
            <person name="Shin H."/>
            <person name="Ryu S."/>
            <person name="Lee J.H."/>
            <person name="Park C.S."/>
        </authorList>
    </citation>
    <scope>NUCLEOTIDE SEQUENCE [LARGE SCALE GENOMIC DNA]</scope>
    <source>
        <strain evidence="3">DSM 27260 / KACC 17922 / CL1</strain>
    </source>
</reference>
<feature type="transmembrane region" description="Helical" evidence="1">
    <location>
        <begin position="6"/>
        <end position="23"/>
    </location>
</feature>
<dbReference type="AlphaFoldDB" id="I3ZU76"/>
<protein>
    <submittedName>
        <fullName evidence="2">Uncharacterized protein</fullName>
    </submittedName>
</protein>
<evidence type="ECO:0000256" key="1">
    <source>
        <dbReference type="SAM" id="Phobius"/>
    </source>
</evidence>
<organism evidence="2 3">
    <name type="scientific">Thermococcus cleftensis (strain DSM 27260 / KACC 17922 / CL1)</name>
    <dbReference type="NCBI Taxonomy" id="163003"/>
    <lineage>
        <taxon>Archaea</taxon>
        <taxon>Methanobacteriati</taxon>
        <taxon>Methanobacteriota</taxon>
        <taxon>Thermococci</taxon>
        <taxon>Thermococcales</taxon>
        <taxon>Thermococcaceae</taxon>
        <taxon>Thermococcus</taxon>
    </lineage>
</organism>
<keyword evidence="3" id="KW-1185">Reference proteome</keyword>
<sequence length="64" mass="7417">MVDLALFSLAISSIFWLAFYIPLFNNAYKPPTPSIYAFLCIQCFLWRQCIAFNLEHGILTNIQN</sequence>
<accession>I3ZU76</accession>
<evidence type="ECO:0000313" key="2">
    <source>
        <dbReference type="EMBL" id="AFL95260.1"/>
    </source>
</evidence>
<dbReference type="HOGENOM" id="CLU_2857289_0_0_2"/>
<dbReference type="Proteomes" id="UP000006064">
    <property type="component" value="Chromosome"/>
</dbReference>
<evidence type="ECO:0000313" key="3">
    <source>
        <dbReference type="Proteomes" id="UP000006064"/>
    </source>
</evidence>
<keyword evidence="1" id="KW-0472">Membrane</keyword>